<dbReference type="PANTHER" id="PTHR33620">
    <property type="entry name" value="UREASE ACCESSORY PROTEIN F"/>
    <property type="match status" value="1"/>
</dbReference>
<comment type="subcellular location">
    <subcellularLocation>
        <location evidence="3">Cytoplasm</location>
    </subcellularLocation>
</comment>
<evidence type="ECO:0000256" key="2">
    <source>
        <dbReference type="ARBA" id="ARBA00023186"/>
    </source>
</evidence>
<dbReference type="Gene3D" id="1.10.4190.10">
    <property type="entry name" value="Urease accessory protein UreF"/>
    <property type="match status" value="1"/>
</dbReference>
<reference evidence="4" key="2">
    <citation type="submission" date="2024-01" db="EMBL/GenBank/DDBJ databases">
        <authorList>
            <person name="Macesic N."/>
        </authorList>
    </citation>
    <scope>NUCLEOTIDE SEQUENCE</scope>
    <source>
        <strain evidence="4">CPO078</strain>
    </source>
</reference>
<dbReference type="EMBL" id="JARTTH020000004">
    <property type="protein sequence ID" value="MEC6054857.1"/>
    <property type="molecule type" value="Genomic_DNA"/>
</dbReference>
<comment type="caution">
    <text evidence="4">The sequence shown here is derived from an EMBL/GenBank/DDBJ whole genome shotgun (WGS) entry which is preliminary data.</text>
</comment>
<comment type="subunit">
    <text evidence="3">UreD, UreF and UreG form a complex that acts as a GTP-hydrolysis-dependent molecular chaperone, activating the urease apoprotein by helping to assemble the nickel containing metallocenter of UreC. The UreE protein probably delivers the nickel.</text>
</comment>
<sequence length="266" mass="27921">MKKDLLRLQDLQMVWGLHTSTITPSLILTMLEGNLAVRAGPLLSLMQLADSALPIGRHAHAFGLERMLRDKRVTTPDALREMIVSALIHGSARADGAGTALAHTAFVDRNLEDLKAVDARLDLLKLTAPAQVASRRCGSRLAVLAPSLHADPMLAEYATAVAGKVTPGHLAVISGALAAAMGVSRENAVLAELRGVATMILSAAVRLDVLSATAAQGMMVALSTQIIAAAEIALVTRPDEMEGGAAVGLDIATMRHAREHGRLFAT</sequence>
<dbReference type="PANTHER" id="PTHR33620:SF1">
    <property type="entry name" value="UREASE ACCESSORY PROTEIN F"/>
    <property type="match status" value="1"/>
</dbReference>
<comment type="similarity">
    <text evidence="3">Belongs to the UreF family.</text>
</comment>
<dbReference type="AlphaFoldDB" id="A0AB35WKG5"/>
<dbReference type="Proteomes" id="UP001175817">
    <property type="component" value="Unassembled WGS sequence"/>
</dbReference>
<dbReference type="GO" id="GO:0005737">
    <property type="term" value="C:cytoplasm"/>
    <property type="evidence" value="ECO:0007669"/>
    <property type="project" value="UniProtKB-SubCell"/>
</dbReference>
<evidence type="ECO:0000256" key="1">
    <source>
        <dbReference type="ARBA" id="ARBA00022988"/>
    </source>
</evidence>
<dbReference type="InterPro" id="IPR002639">
    <property type="entry name" value="UreF"/>
</dbReference>
<keyword evidence="2 3" id="KW-0143">Chaperone</keyword>
<name>A0AB35WKG5_9ENTR</name>
<gene>
    <name evidence="3" type="primary">ureF</name>
    <name evidence="4" type="ORF">QAB24_031030</name>
</gene>
<accession>A0AB35WKG5</accession>
<dbReference type="PIRSF" id="PIRSF009467">
    <property type="entry name" value="Ureas_acces_UreF"/>
    <property type="match status" value="1"/>
</dbReference>
<keyword evidence="3" id="KW-0963">Cytoplasm</keyword>
<evidence type="ECO:0000313" key="5">
    <source>
        <dbReference type="Proteomes" id="UP001175817"/>
    </source>
</evidence>
<keyword evidence="1 3" id="KW-0996">Nickel insertion</keyword>
<reference evidence="4" key="1">
    <citation type="journal article" date="2023" name="Nat. Commun.">
        <title>Genomic dissection of endemic carbapenem resistance reveals metallo-beta-lactamase dissemination through clonal, plasmid and integron transfer.</title>
        <authorList>
            <person name="Macesic N."/>
            <person name="Hawkey J."/>
            <person name="Vezina B."/>
            <person name="Wisniewski J.A."/>
            <person name="Cottingham H."/>
            <person name="Blakeway L.V."/>
            <person name="Harshegyi T."/>
            <person name="Pragastis K."/>
            <person name="Badoordeen G.Z."/>
            <person name="Dennison A."/>
            <person name="Spelman D.W."/>
            <person name="Jenney A.W.J."/>
            <person name="Peleg A.Y."/>
        </authorList>
    </citation>
    <scope>NUCLEOTIDE SEQUENCE</scope>
    <source>
        <strain evidence="4">CPO078</strain>
    </source>
</reference>
<dbReference type="RefSeq" id="WP_198421993.1">
    <property type="nucleotide sequence ID" value="NZ_CABGHZ010000040.1"/>
</dbReference>
<comment type="function">
    <text evidence="3">Required for maturation of urease via the functional incorporation of the urease nickel metallocenter.</text>
</comment>
<dbReference type="InterPro" id="IPR038277">
    <property type="entry name" value="UreF_sf"/>
</dbReference>
<dbReference type="GO" id="GO:0016151">
    <property type="term" value="F:nickel cation binding"/>
    <property type="evidence" value="ECO:0007669"/>
    <property type="project" value="UniProtKB-UniRule"/>
</dbReference>
<organism evidence="4 5">
    <name type="scientific">Klebsiella michiganensis</name>
    <dbReference type="NCBI Taxonomy" id="1134687"/>
    <lineage>
        <taxon>Bacteria</taxon>
        <taxon>Pseudomonadati</taxon>
        <taxon>Pseudomonadota</taxon>
        <taxon>Gammaproteobacteria</taxon>
        <taxon>Enterobacterales</taxon>
        <taxon>Enterobacteriaceae</taxon>
        <taxon>Klebsiella/Raoultella group</taxon>
        <taxon>Klebsiella</taxon>
    </lineage>
</organism>
<proteinExistence type="inferred from homology"/>
<evidence type="ECO:0000313" key="4">
    <source>
        <dbReference type="EMBL" id="MEC6054857.1"/>
    </source>
</evidence>
<dbReference type="HAMAP" id="MF_01385">
    <property type="entry name" value="UreF"/>
    <property type="match status" value="1"/>
</dbReference>
<evidence type="ECO:0000256" key="3">
    <source>
        <dbReference type="HAMAP-Rule" id="MF_01385"/>
    </source>
</evidence>
<protein>
    <recommendedName>
        <fullName evidence="3">Urease accessory protein UreF</fullName>
    </recommendedName>
</protein>
<dbReference type="Pfam" id="PF01730">
    <property type="entry name" value="UreF"/>
    <property type="match status" value="1"/>
</dbReference>